<reference evidence="9" key="1">
    <citation type="journal article" date="2020" name="bioRxiv">
        <title>Comparative genomics of Chlamydomonas.</title>
        <authorList>
            <person name="Craig R.J."/>
            <person name="Hasan A.R."/>
            <person name="Ness R.W."/>
            <person name="Keightley P.D."/>
        </authorList>
    </citation>
    <scope>NUCLEOTIDE SEQUENCE</scope>
    <source>
        <strain evidence="9">CCAP 11/70</strain>
    </source>
</reference>
<dbReference type="PANTHER" id="PTHR24349">
    <property type="entry name" value="SERINE/THREONINE-PROTEIN KINASE"/>
    <property type="match status" value="1"/>
</dbReference>
<keyword evidence="3 6" id="KW-0547">Nucleotide-binding</keyword>
<feature type="binding site" evidence="6">
    <location>
        <position position="62"/>
    </location>
    <ligand>
        <name>ATP</name>
        <dbReference type="ChEBI" id="CHEBI:30616"/>
    </ligand>
</feature>
<dbReference type="Gene3D" id="3.30.200.20">
    <property type="entry name" value="Phosphorylase Kinase, domain 1"/>
    <property type="match status" value="1"/>
</dbReference>
<evidence type="ECO:0000313" key="10">
    <source>
        <dbReference type="Proteomes" id="UP000612055"/>
    </source>
</evidence>
<feature type="compositionally biased region" description="Low complexity" evidence="7">
    <location>
        <begin position="1103"/>
        <end position="1128"/>
    </location>
</feature>
<dbReference type="InterPro" id="IPR000719">
    <property type="entry name" value="Prot_kinase_dom"/>
</dbReference>
<evidence type="ECO:0000259" key="8">
    <source>
        <dbReference type="PROSITE" id="PS50011"/>
    </source>
</evidence>
<feature type="compositionally biased region" description="Low complexity" evidence="7">
    <location>
        <begin position="1056"/>
        <end position="1078"/>
    </location>
</feature>
<dbReference type="SMART" id="SM00220">
    <property type="entry name" value="S_TKc"/>
    <property type="match status" value="1"/>
</dbReference>
<feature type="region of interest" description="Disordered" evidence="7">
    <location>
        <begin position="1336"/>
        <end position="1369"/>
    </location>
</feature>
<dbReference type="SUPFAM" id="SSF47473">
    <property type="entry name" value="EF-hand"/>
    <property type="match status" value="1"/>
</dbReference>
<dbReference type="GO" id="GO:0004674">
    <property type="term" value="F:protein serine/threonine kinase activity"/>
    <property type="evidence" value="ECO:0007669"/>
    <property type="project" value="UniProtKB-KW"/>
</dbReference>
<feature type="compositionally biased region" description="Low complexity" evidence="7">
    <location>
        <begin position="991"/>
        <end position="1007"/>
    </location>
</feature>
<keyword evidence="4" id="KW-0418">Kinase</keyword>
<name>A0A835YDM5_9CHLO</name>
<evidence type="ECO:0000256" key="4">
    <source>
        <dbReference type="ARBA" id="ARBA00022777"/>
    </source>
</evidence>
<protein>
    <recommendedName>
        <fullName evidence="8">Protein kinase domain-containing protein</fullName>
    </recommendedName>
</protein>
<keyword evidence="10" id="KW-1185">Reference proteome</keyword>
<feature type="region of interest" description="Disordered" evidence="7">
    <location>
        <begin position="1090"/>
        <end position="1155"/>
    </location>
</feature>
<feature type="region of interest" description="Disordered" evidence="7">
    <location>
        <begin position="491"/>
        <end position="553"/>
    </location>
</feature>
<gene>
    <name evidence="9" type="ORF">HYH03_006234</name>
</gene>
<feature type="domain" description="Protein kinase" evidence="8">
    <location>
        <begin position="33"/>
        <end position="306"/>
    </location>
</feature>
<dbReference type="InterPro" id="IPR011009">
    <property type="entry name" value="Kinase-like_dom_sf"/>
</dbReference>
<evidence type="ECO:0000256" key="7">
    <source>
        <dbReference type="SAM" id="MobiDB-lite"/>
    </source>
</evidence>
<keyword evidence="5 6" id="KW-0067">ATP-binding</keyword>
<feature type="compositionally biased region" description="Acidic residues" evidence="7">
    <location>
        <begin position="804"/>
        <end position="813"/>
    </location>
</feature>
<evidence type="ECO:0000256" key="1">
    <source>
        <dbReference type="ARBA" id="ARBA00022527"/>
    </source>
</evidence>
<dbReference type="PROSITE" id="PS50011">
    <property type="entry name" value="PROTEIN_KINASE_DOM"/>
    <property type="match status" value="1"/>
</dbReference>
<feature type="region of interest" description="Disordered" evidence="7">
    <location>
        <begin position="1051"/>
        <end position="1078"/>
    </location>
</feature>
<feature type="region of interest" description="Disordered" evidence="7">
    <location>
        <begin position="973"/>
        <end position="1037"/>
    </location>
</feature>
<dbReference type="EMBL" id="JAEHOE010000023">
    <property type="protein sequence ID" value="KAG2495634.1"/>
    <property type="molecule type" value="Genomic_DNA"/>
</dbReference>
<sequence>MPRVDIYDLAPEPEGQLEPLWCGFTRAKLDDKYTLGKPLGQGGFGSVRVCCDKATGKEWAVKSIEKRLTVPNISPAKQQQHLENIKREALILRKLRGTLNVVYLEDVLEDEDSVHLVMEHCKGGELVHRINTRHYSERTAASYMRAVLRTLAQCHHLRILHRDIKPGNFMLLTDAERAPVKAIDFGLAVFFDPKALPRKDLGLEGTPHFMAPEQLSGRTEPASDIWSAGIMAYQLLCGSVPFDDAKNPKAPALSLVWRAILTEEPKFTSRNWANISEQAKDFVRFLLKKDPKDRPSAKQALAHPWLQGKSDQRGQGLPLNRTVVQRLQKFGVESALKRTVLDMIANDLINRHMEQLSHAPHQPPTAAGAAAQEPAAAATAAAAAAAGTAAGPDVAEATPQGAAAAISTPGGKLVPPAAADVAGSLRQLAAQDLLFRAAHKCATVHGGGGDALALLRRSQKQPSVHGGAAAAGSLAAAAAAAAQVTAAQRRSGEYLRQSSSNLPSKSKPMGLGPHGPGFGPGLGLNSPALPLPLPPPGIIPQSPSLNRRPTGPHPPGLLASSFGPGVPPLTVGSPGAVAGSSGTLGPLGAAAAAAASAASGSYKGPVKDMAAATAWDMSFMANRLAAEGSGHALQHYAWLLHAGERSFHGVLERSYHAGRAHTPAAEAVLAATASLPLGVSPAAAAAGSPASAFASAAGAAPFPRRSGSGSAAAAPGAAAAIPTPAAAASTTAAAASGGAAGPHSLPNDAEYVRVLSLVAKQRAEHRKVQRLSLDTSGHRQTGYASLVAGAVAGQNDAGWQPPQEADEDQEVEGSGDSGGLEGLPPGLSAAPSTSTTLSLNAPSGLSSLYVSAAFPPPSPNSAAAARSLTGPLASGALAADLPGAAAAGPIAAAVAAADVTPPTPVRPQPSIRGLAEADALGFVDPAVAAARTAAANAAAAEAAAASIAAAAAAAAAATAAAAAAAAAAPVAPLAPPPAAATVRPPSDGTLSVASSAGGPAAAAVAADADGESEAMDAVAEDEEADGERGSPKRSSLLKKVRKALMKPVKSLLTHQPSGGPPAASGASQSGAATPAAAAATSTAGGMGALFRNSMGMGPPRNSTTGANGAATPGGLSAALARASRGPAAVLQKDDADLRRGSRPGTGAITPGASAFPGLDAAEYIETVGASEERGRGRGAYALLMQGNTGTNTPADRSAHGGNQERSGHGSDRSGHGGDKDRSGHGSRLAGPAGYAIHTVRAHQPSTAAGAGGTATGTAAATPIGQSPAKGEGILAAAVAKATAAQPGKAGAQHVRQLSTTDLDGIELPALIAMLPTPKGAAGPVVDADDLADAQARAAGAAAGPGVEGKPAQAPAGPVEGPAAEAAAGSSAAAGQPAAAAAAGAAGGGAGPSRGSVRQEELAPALALLLGDASKVAELQDVMARLHYDKSDELTFDQLSEGLSWLGYRLEPSEVEELLRQVSVGTGEGLTASQFIASQVDWRSFQANHRAEWMQCLRHAFEELGGGAGGAGAISVEQLEAALNDKLPEEEVNLAVQESLMDAAVEADVVDFDAFVRLMRCNSSDSLGSGASSELSYDLYDPRLKDASLHGPLEGGSHYTPALETVPDKEEGQAD</sequence>
<feature type="compositionally biased region" description="Polar residues" evidence="7">
    <location>
        <begin position="1185"/>
        <end position="1194"/>
    </location>
</feature>
<dbReference type="PROSITE" id="PS00108">
    <property type="entry name" value="PROTEIN_KINASE_ST"/>
    <property type="match status" value="1"/>
</dbReference>
<keyword evidence="2" id="KW-0808">Transferase</keyword>
<evidence type="ECO:0000256" key="5">
    <source>
        <dbReference type="ARBA" id="ARBA00022840"/>
    </source>
</evidence>
<proteinExistence type="predicted"/>
<evidence type="ECO:0000313" key="9">
    <source>
        <dbReference type="EMBL" id="KAG2495634.1"/>
    </source>
</evidence>
<feature type="compositionally biased region" description="Pro residues" evidence="7">
    <location>
        <begin position="529"/>
        <end position="538"/>
    </location>
</feature>
<feature type="region of interest" description="Disordered" evidence="7">
    <location>
        <begin position="794"/>
        <end position="836"/>
    </location>
</feature>
<feature type="region of interest" description="Disordered" evidence="7">
    <location>
        <begin position="1185"/>
        <end position="1230"/>
    </location>
</feature>
<dbReference type="InterPro" id="IPR017441">
    <property type="entry name" value="Protein_kinase_ATP_BS"/>
</dbReference>
<evidence type="ECO:0000256" key="2">
    <source>
        <dbReference type="ARBA" id="ARBA00022679"/>
    </source>
</evidence>
<keyword evidence="1" id="KW-0723">Serine/threonine-protein kinase</keyword>
<feature type="compositionally biased region" description="Gly residues" evidence="7">
    <location>
        <begin position="512"/>
        <end position="522"/>
    </location>
</feature>
<dbReference type="Pfam" id="PF00069">
    <property type="entry name" value="Pkinase"/>
    <property type="match status" value="1"/>
</dbReference>
<dbReference type="InterPro" id="IPR050205">
    <property type="entry name" value="CDPK_Ser/Thr_kinases"/>
</dbReference>
<dbReference type="Gene3D" id="1.10.510.10">
    <property type="entry name" value="Transferase(Phosphotransferase) domain 1"/>
    <property type="match status" value="1"/>
</dbReference>
<dbReference type="CDD" id="cd05117">
    <property type="entry name" value="STKc_CAMK"/>
    <property type="match status" value="1"/>
</dbReference>
<dbReference type="SUPFAM" id="SSF56112">
    <property type="entry name" value="Protein kinase-like (PK-like)"/>
    <property type="match status" value="1"/>
</dbReference>
<organism evidence="9 10">
    <name type="scientific">Edaphochlamys debaryana</name>
    <dbReference type="NCBI Taxonomy" id="47281"/>
    <lineage>
        <taxon>Eukaryota</taxon>
        <taxon>Viridiplantae</taxon>
        <taxon>Chlorophyta</taxon>
        <taxon>core chlorophytes</taxon>
        <taxon>Chlorophyceae</taxon>
        <taxon>CS clade</taxon>
        <taxon>Chlamydomonadales</taxon>
        <taxon>Chlamydomonadales incertae sedis</taxon>
        <taxon>Edaphochlamys</taxon>
    </lineage>
</organism>
<dbReference type="Proteomes" id="UP000612055">
    <property type="component" value="Unassembled WGS sequence"/>
</dbReference>
<feature type="region of interest" description="Disordered" evidence="7">
    <location>
        <begin position="1587"/>
        <end position="1614"/>
    </location>
</feature>
<feature type="compositionally biased region" description="Basic and acidic residues" evidence="7">
    <location>
        <begin position="1205"/>
        <end position="1223"/>
    </location>
</feature>
<dbReference type="InterPro" id="IPR011992">
    <property type="entry name" value="EF-hand-dom_pair"/>
</dbReference>
<feature type="region of interest" description="Disordered" evidence="7">
    <location>
        <begin position="293"/>
        <end position="317"/>
    </location>
</feature>
<feature type="compositionally biased region" description="Low complexity" evidence="7">
    <location>
        <begin position="822"/>
        <end position="836"/>
    </location>
</feature>
<dbReference type="OrthoDB" id="10252171at2759"/>
<dbReference type="Gene3D" id="1.10.238.10">
    <property type="entry name" value="EF-hand"/>
    <property type="match status" value="1"/>
</dbReference>
<dbReference type="GO" id="GO:0005524">
    <property type="term" value="F:ATP binding"/>
    <property type="evidence" value="ECO:0007669"/>
    <property type="project" value="UniProtKB-UniRule"/>
</dbReference>
<comment type="caution">
    <text evidence="9">The sequence shown here is derived from an EMBL/GenBank/DDBJ whole genome shotgun (WGS) entry which is preliminary data.</text>
</comment>
<evidence type="ECO:0000256" key="3">
    <source>
        <dbReference type="ARBA" id="ARBA00022741"/>
    </source>
</evidence>
<dbReference type="InterPro" id="IPR008271">
    <property type="entry name" value="Ser/Thr_kinase_AS"/>
</dbReference>
<dbReference type="PROSITE" id="PS00107">
    <property type="entry name" value="PROTEIN_KINASE_ATP"/>
    <property type="match status" value="1"/>
</dbReference>
<accession>A0A835YDM5</accession>
<feature type="compositionally biased region" description="Acidic residues" evidence="7">
    <location>
        <begin position="1008"/>
        <end position="1025"/>
    </location>
</feature>
<evidence type="ECO:0000256" key="6">
    <source>
        <dbReference type="PROSITE-ProRule" id="PRU10141"/>
    </source>
</evidence>
<feature type="compositionally biased region" description="Basic and acidic residues" evidence="7">
    <location>
        <begin position="1605"/>
        <end position="1614"/>
    </location>
</feature>